<dbReference type="PANTHER" id="PTHR43818">
    <property type="entry name" value="BCDNA.GH03377"/>
    <property type="match status" value="1"/>
</dbReference>
<dbReference type="InterPro" id="IPR019546">
    <property type="entry name" value="TAT_signal_bac_arc"/>
</dbReference>
<dbReference type="Pfam" id="PF19051">
    <property type="entry name" value="GFO_IDH_MocA_C2"/>
    <property type="match status" value="1"/>
</dbReference>
<evidence type="ECO:0000259" key="1">
    <source>
        <dbReference type="Pfam" id="PF01408"/>
    </source>
</evidence>
<evidence type="ECO:0000313" key="3">
    <source>
        <dbReference type="EMBL" id="MBK1828981.1"/>
    </source>
</evidence>
<accession>A0A934RI80</accession>
<dbReference type="InterPro" id="IPR043906">
    <property type="entry name" value="Gfo/Idh/MocA_OxRdtase_bact_C"/>
</dbReference>
<dbReference type="AlphaFoldDB" id="A0A934RI80"/>
<dbReference type="InterPro" id="IPR006311">
    <property type="entry name" value="TAT_signal"/>
</dbReference>
<reference evidence="3" key="1">
    <citation type="submission" date="2021-01" db="EMBL/GenBank/DDBJ databases">
        <title>Modified the classification status of verrucomicrobia.</title>
        <authorList>
            <person name="Feng X."/>
        </authorList>
    </citation>
    <scope>NUCLEOTIDE SEQUENCE</scope>
    <source>
        <strain evidence="3">KCTC 22201</strain>
    </source>
</reference>
<dbReference type="SUPFAM" id="SSF55347">
    <property type="entry name" value="Glyceraldehyde-3-phosphate dehydrogenase-like, C-terminal domain"/>
    <property type="match status" value="1"/>
</dbReference>
<dbReference type="Proteomes" id="UP000658278">
    <property type="component" value="Unassembled WGS sequence"/>
</dbReference>
<dbReference type="RefSeq" id="WP_200283376.1">
    <property type="nucleotide sequence ID" value="NZ_JAENII010000023.1"/>
</dbReference>
<organism evidence="3 4">
    <name type="scientific">Haloferula rosea</name>
    <dbReference type="NCBI Taxonomy" id="490093"/>
    <lineage>
        <taxon>Bacteria</taxon>
        <taxon>Pseudomonadati</taxon>
        <taxon>Verrucomicrobiota</taxon>
        <taxon>Verrucomicrobiia</taxon>
        <taxon>Verrucomicrobiales</taxon>
        <taxon>Verrucomicrobiaceae</taxon>
        <taxon>Haloferula</taxon>
    </lineage>
</organism>
<proteinExistence type="predicted"/>
<dbReference type="PROSITE" id="PS51318">
    <property type="entry name" value="TAT"/>
    <property type="match status" value="1"/>
</dbReference>
<feature type="domain" description="Gfo/Idh/MocA-like oxidoreductase bacterial type C-terminal" evidence="2">
    <location>
        <begin position="198"/>
        <end position="271"/>
    </location>
</feature>
<dbReference type="InterPro" id="IPR036291">
    <property type="entry name" value="NAD(P)-bd_dom_sf"/>
</dbReference>
<dbReference type="PANTHER" id="PTHR43818:SF10">
    <property type="entry name" value="NADH-DEPENDENT DEHYDROGENASE-RELATED"/>
    <property type="match status" value="1"/>
</dbReference>
<sequence>MIERTKRRDFLRASLLAGGCALISNHRAWAQRSSNRKLKVALIGAGGIAKTAFSDCAREIVVAIADVDQKQGKPGFTKFPNAKRYTDFRKLLDTHEKELDAVIVSTPDHTHFAATYDAMQRGIAVQTQKPLTHDLWQARTLQKAYQKFKVPTVMGNQGHTMEGMRYIREWYEAGLAGEIVEVHAWTNRTTKNNTNAARSKDLPGIPVPSHLDWDLWQGPVPEKRLIEGLVPSGWRWWWDYGLGGLGDIGCHTLDIPVYALGLGMPVSVRTDKSIDFSRESGGKTPRPEAMTYIYEFERGGGKPNLKVYWYEGGHLPRIPGSQTGSKTIGGGGCLLVGEKNTIVSPGMRPTSPRMAENWEEIRRNLPAKTIPRAIGGPIKELFATIRGEIEKPGSDFDYAAPLTEIVILGTLAMRSGKEVRYQAEKMTFEDPSLNPYIKAPVRPGWDYGADLWND</sequence>
<evidence type="ECO:0000313" key="4">
    <source>
        <dbReference type="Proteomes" id="UP000658278"/>
    </source>
</evidence>
<dbReference type="Pfam" id="PF01408">
    <property type="entry name" value="GFO_IDH_MocA"/>
    <property type="match status" value="1"/>
</dbReference>
<dbReference type="NCBIfam" id="TIGR01409">
    <property type="entry name" value="TAT_signal_seq"/>
    <property type="match status" value="1"/>
</dbReference>
<dbReference type="GO" id="GO:0000166">
    <property type="term" value="F:nucleotide binding"/>
    <property type="evidence" value="ECO:0007669"/>
    <property type="project" value="InterPro"/>
</dbReference>
<feature type="domain" description="Gfo/Idh/MocA-like oxidoreductase N-terminal" evidence="1">
    <location>
        <begin position="38"/>
        <end position="150"/>
    </location>
</feature>
<protein>
    <submittedName>
        <fullName evidence="3">Gfo/Idh/MocA family oxidoreductase</fullName>
    </submittedName>
</protein>
<gene>
    <name evidence="3" type="ORF">JIN81_18240</name>
</gene>
<dbReference type="InterPro" id="IPR000683">
    <property type="entry name" value="Gfo/Idh/MocA-like_OxRdtase_N"/>
</dbReference>
<name>A0A934RI80_9BACT</name>
<dbReference type="SUPFAM" id="SSF51735">
    <property type="entry name" value="NAD(P)-binding Rossmann-fold domains"/>
    <property type="match status" value="1"/>
</dbReference>
<dbReference type="Gene3D" id="3.30.360.10">
    <property type="entry name" value="Dihydrodipicolinate Reductase, domain 2"/>
    <property type="match status" value="1"/>
</dbReference>
<comment type="caution">
    <text evidence="3">The sequence shown here is derived from an EMBL/GenBank/DDBJ whole genome shotgun (WGS) entry which is preliminary data.</text>
</comment>
<dbReference type="Gene3D" id="3.40.50.720">
    <property type="entry name" value="NAD(P)-binding Rossmann-like Domain"/>
    <property type="match status" value="1"/>
</dbReference>
<evidence type="ECO:0000259" key="2">
    <source>
        <dbReference type="Pfam" id="PF19051"/>
    </source>
</evidence>
<dbReference type="InterPro" id="IPR050463">
    <property type="entry name" value="Gfo/Idh/MocA_oxidrdct_glycsds"/>
</dbReference>
<keyword evidence="4" id="KW-1185">Reference proteome</keyword>
<dbReference type="EMBL" id="JAENII010000023">
    <property type="protein sequence ID" value="MBK1828981.1"/>
    <property type="molecule type" value="Genomic_DNA"/>
</dbReference>